<dbReference type="EMBL" id="JARJLR010000281">
    <property type="protein sequence ID" value="MDF3843482.1"/>
    <property type="molecule type" value="Genomic_DNA"/>
</dbReference>
<sequence>MDMLLKLKAFVVTADTGNFSAAARALYTSPSVIMKRVDELEWDFKTTLFDRSTRRLTLTDTGQSYLVHSRQLLRAYNDMASGAILSPGSIEGPIRVKAPAVLIRQGLGELFTRYRAEHPLVQLEIVASDRGGNPAEEGFDISVGMDQMAYSDVVEQVLRPFPRLLCAAPAYLARCAAPTHPRDLIHHPCLTFSIAGPIWGFNSPEGRVEVDVRPVLITNDEGYLCAAARDGHGIVQLALPVVADALRAGELVPVLEAFSLVERWVKIMVPAARLELTRVKLLFDRMAMHLASGVDEGGALAAH</sequence>
<keyword evidence="4" id="KW-0804">Transcription</keyword>
<comment type="similarity">
    <text evidence="1">Belongs to the LysR transcriptional regulatory family.</text>
</comment>
<dbReference type="SUPFAM" id="SSF46785">
    <property type="entry name" value="Winged helix' DNA-binding domain"/>
    <property type="match status" value="1"/>
</dbReference>
<dbReference type="AlphaFoldDB" id="A0AAW6P8G5"/>
<dbReference type="PANTHER" id="PTHR30537:SF35">
    <property type="entry name" value="TRANSCRIPTIONAL REGULATORY PROTEIN"/>
    <property type="match status" value="1"/>
</dbReference>
<dbReference type="Gene3D" id="3.40.190.290">
    <property type="match status" value="1"/>
</dbReference>
<accession>A0AAW6P8G5</accession>
<feature type="domain" description="HTH lysR-type" evidence="5">
    <location>
        <begin position="1"/>
        <end position="59"/>
    </location>
</feature>
<comment type="caution">
    <text evidence="6">The sequence shown here is derived from an EMBL/GenBank/DDBJ whole genome shotgun (WGS) entry which is preliminary data.</text>
</comment>
<keyword evidence="2" id="KW-0805">Transcription regulation</keyword>
<reference evidence="6" key="1">
    <citation type="submission" date="2023-03" db="EMBL/GenBank/DDBJ databases">
        <title>Draft assemblies of triclosan tolerant bacteria isolated from returned activated sludge.</title>
        <authorList>
            <person name="Van Hamelsveld S."/>
        </authorList>
    </citation>
    <scope>NUCLEOTIDE SEQUENCE</scope>
    <source>
        <strain evidence="6">GW210015_S63</strain>
    </source>
</reference>
<dbReference type="Gene3D" id="1.10.10.10">
    <property type="entry name" value="Winged helix-like DNA-binding domain superfamily/Winged helix DNA-binding domain"/>
    <property type="match status" value="1"/>
</dbReference>
<evidence type="ECO:0000313" key="6">
    <source>
        <dbReference type="EMBL" id="MDF3843482.1"/>
    </source>
</evidence>
<evidence type="ECO:0000256" key="2">
    <source>
        <dbReference type="ARBA" id="ARBA00023015"/>
    </source>
</evidence>
<dbReference type="GO" id="GO:0043565">
    <property type="term" value="F:sequence-specific DNA binding"/>
    <property type="evidence" value="ECO:0007669"/>
    <property type="project" value="TreeGrafter"/>
</dbReference>
<dbReference type="InterPro" id="IPR058163">
    <property type="entry name" value="LysR-type_TF_proteobact-type"/>
</dbReference>
<evidence type="ECO:0000256" key="4">
    <source>
        <dbReference type="ARBA" id="ARBA00023163"/>
    </source>
</evidence>
<name>A0AAW6P8G5_9PSED</name>
<dbReference type="InterPro" id="IPR005119">
    <property type="entry name" value="LysR_subst-bd"/>
</dbReference>
<dbReference type="GO" id="GO:0003700">
    <property type="term" value="F:DNA-binding transcription factor activity"/>
    <property type="evidence" value="ECO:0007669"/>
    <property type="project" value="InterPro"/>
</dbReference>
<dbReference type="FunFam" id="1.10.10.10:FF:000001">
    <property type="entry name" value="LysR family transcriptional regulator"/>
    <property type="match status" value="1"/>
</dbReference>
<dbReference type="GO" id="GO:0006351">
    <property type="term" value="P:DNA-templated transcription"/>
    <property type="evidence" value="ECO:0007669"/>
    <property type="project" value="TreeGrafter"/>
</dbReference>
<dbReference type="Proteomes" id="UP001220662">
    <property type="component" value="Unassembled WGS sequence"/>
</dbReference>
<dbReference type="InterPro" id="IPR000847">
    <property type="entry name" value="LysR_HTH_N"/>
</dbReference>
<dbReference type="CDD" id="cd08422">
    <property type="entry name" value="PBP2_CrgA_like"/>
    <property type="match status" value="1"/>
</dbReference>
<evidence type="ECO:0000256" key="1">
    <source>
        <dbReference type="ARBA" id="ARBA00009437"/>
    </source>
</evidence>
<dbReference type="InterPro" id="IPR036388">
    <property type="entry name" value="WH-like_DNA-bd_sf"/>
</dbReference>
<gene>
    <name evidence="6" type="ORF">P3W55_17355</name>
</gene>
<dbReference type="RefSeq" id="WP_276215079.1">
    <property type="nucleotide sequence ID" value="NZ_JARJLR010000281.1"/>
</dbReference>
<dbReference type="SUPFAM" id="SSF53850">
    <property type="entry name" value="Periplasmic binding protein-like II"/>
    <property type="match status" value="1"/>
</dbReference>
<evidence type="ECO:0000313" key="7">
    <source>
        <dbReference type="Proteomes" id="UP001220662"/>
    </source>
</evidence>
<proteinExistence type="inferred from homology"/>
<dbReference type="Pfam" id="PF03466">
    <property type="entry name" value="LysR_substrate"/>
    <property type="match status" value="1"/>
</dbReference>
<dbReference type="InterPro" id="IPR036390">
    <property type="entry name" value="WH_DNA-bd_sf"/>
</dbReference>
<keyword evidence="3" id="KW-0238">DNA-binding</keyword>
<evidence type="ECO:0000259" key="5">
    <source>
        <dbReference type="PROSITE" id="PS50931"/>
    </source>
</evidence>
<dbReference type="PROSITE" id="PS50931">
    <property type="entry name" value="HTH_LYSR"/>
    <property type="match status" value="1"/>
</dbReference>
<dbReference type="PANTHER" id="PTHR30537">
    <property type="entry name" value="HTH-TYPE TRANSCRIPTIONAL REGULATOR"/>
    <property type="match status" value="1"/>
</dbReference>
<evidence type="ECO:0000256" key="3">
    <source>
        <dbReference type="ARBA" id="ARBA00023125"/>
    </source>
</evidence>
<dbReference type="Pfam" id="PF00126">
    <property type="entry name" value="HTH_1"/>
    <property type="match status" value="1"/>
</dbReference>
<protein>
    <submittedName>
        <fullName evidence="6">LysR family transcriptional regulator</fullName>
    </submittedName>
</protein>
<organism evidence="6 7">
    <name type="scientific">Pseudomonas citronellolis</name>
    <dbReference type="NCBI Taxonomy" id="53408"/>
    <lineage>
        <taxon>Bacteria</taxon>
        <taxon>Pseudomonadati</taxon>
        <taxon>Pseudomonadota</taxon>
        <taxon>Gammaproteobacteria</taxon>
        <taxon>Pseudomonadales</taxon>
        <taxon>Pseudomonadaceae</taxon>
        <taxon>Pseudomonas</taxon>
    </lineage>
</organism>